<evidence type="ECO:0000256" key="1">
    <source>
        <dbReference type="SAM" id="MobiDB-lite"/>
    </source>
</evidence>
<comment type="caution">
    <text evidence="2">The sequence shown here is derived from an EMBL/GenBank/DDBJ whole genome shotgun (WGS) entry which is preliminary data.</text>
</comment>
<dbReference type="Proteomes" id="UP000051530">
    <property type="component" value="Unassembled WGS sequence"/>
</dbReference>
<reference evidence="2 3" key="1">
    <citation type="submission" date="2015-07" db="EMBL/GenBank/DDBJ databases">
        <title>The genome of Pseudoloma neurophilia, a relevant intracellular parasite of the zebrafish.</title>
        <authorList>
            <person name="Ndikumana S."/>
            <person name="Pelin A."/>
            <person name="Sanders J."/>
            <person name="Corradi N."/>
        </authorList>
    </citation>
    <scope>NUCLEOTIDE SEQUENCE [LARGE SCALE GENOMIC DNA]</scope>
    <source>
        <strain evidence="2 3">MK1</strain>
    </source>
</reference>
<accession>A0A0R0LVX8</accession>
<protein>
    <submittedName>
        <fullName evidence="2">Uncharacterized protein</fullName>
    </submittedName>
</protein>
<feature type="region of interest" description="Disordered" evidence="1">
    <location>
        <begin position="148"/>
        <end position="181"/>
    </location>
</feature>
<evidence type="ECO:0000313" key="3">
    <source>
        <dbReference type="Proteomes" id="UP000051530"/>
    </source>
</evidence>
<dbReference type="AlphaFoldDB" id="A0A0R0LVX8"/>
<dbReference type="EMBL" id="LGUB01000310">
    <property type="protein sequence ID" value="KRH93510.1"/>
    <property type="molecule type" value="Genomic_DNA"/>
</dbReference>
<keyword evidence="3" id="KW-1185">Reference proteome</keyword>
<gene>
    <name evidence="2" type="ORF">M153_812000445</name>
</gene>
<proteinExistence type="predicted"/>
<sequence>MFDGKNMEVGEFLKHFDELVRIKIDHETLMRQIKDSSKGNAYKWICGLDRDVTNSWERFKEEMIEFLGSSVENTTMKCMRKLKKGFTVAELDEELFEIFANKRENNLTLEQILKLGCEGMHSSYRGKLLEAKKRVRAINIARELNSDVGRDKETMNKNQKKTNNKANSDQAYSHGKAAQQA</sequence>
<dbReference type="VEuPathDB" id="MicrosporidiaDB:M153_812000445"/>
<organism evidence="2 3">
    <name type="scientific">Pseudoloma neurophilia</name>
    <dbReference type="NCBI Taxonomy" id="146866"/>
    <lineage>
        <taxon>Eukaryota</taxon>
        <taxon>Fungi</taxon>
        <taxon>Fungi incertae sedis</taxon>
        <taxon>Microsporidia</taxon>
        <taxon>Pseudoloma</taxon>
    </lineage>
</organism>
<evidence type="ECO:0000313" key="2">
    <source>
        <dbReference type="EMBL" id="KRH93510.1"/>
    </source>
</evidence>
<name>A0A0R0LVX8_9MICR</name>